<evidence type="ECO:0000256" key="4">
    <source>
        <dbReference type="PROSITE-ProRule" id="PRU01377"/>
    </source>
</evidence>
<dbReference type="PANTHER" id="PTHR28591">
    <property type="entry name" value="LATEXIN"/>
    <property type="match status" value="1"/>
</dbReference>
<proteinExistence type="inferred from homology"/>
<feature type="domain" description="Cystatin LXN-type" evidence="6">
    <location>
        <begin position="77"/>
        <end position="177"/>
    </location>
</feature>
<keyword evidence="2 4" id="KW-0646">Protease inhibitor</keyword>
<comment type="caution">
    <text evidence="7">The sequence shown here is derived from an EMBL/GenBank/DDBJ whole genome shotgun (WGS) entry which is preliminary data.</text>
</comment>
<feature type="domain" description="Cystatin LXN-type" evidence="6">
    <location>
        <begin position="196"/>
        <end position="295"/>
    </location>
</feature>
<keyword evidence="8" id="KW-1185">Reference proteome</keyword>
<name>A0A9D3SV81_MEGAT</name>
<dbReference type="PANTHER" id="PTHR28591:SF1">
    <property type="entry name" value="LATEXIN"/>
    <property type="match status" value="1"/>
</dbReference>
<dbReference type="InterPro" id="IPR046350">
    <property type="entry name" value="Cystatin_sf"/>
</dbReference>
<dbReference type="InterPro" id="IPR009684">
    <property type="entry name" value="Latexin"/>
</dbReference>
<organism evidence="7 8">
    <name type="scientific">Megalops atlanticus</name>
    <name type="common">Tarpon</name>
    <name type="synonym">Clupea gigantea</name>
    <dbReference type="NCBI Taxonomy" id="7932"/>
    <lineage>
        <taxon>Eukaryota</taxon>
        <taxon>Metazoa</taxon>
        <taxon>Chordata</taxon>
        <taxon>Craniata</taxon>
        <taxon>Vertebrata</taxon>
        <taxon>Euteleostomi</taxon>
        <taxon>Actinopterygii</taxon>
        <taxon>Neopterygii</taxon>
        <taxon>Teleostei</taxon>
        <taxon>Elopiformes</taxon>
        <taxon>Megalopidae</taxon>
        <taxon>Megalops</taxon>
    </lineage>
</organism>
<evidence type="ECO:0000313" key="8">
    <source>
        <dbReference type="Proteomes" id="UP001046870"/>
    </source>
</evidence>
<protein>
    <recommendedName>
        <fullName evidence="6">Cystatin LXN-type domain-containing protein</fullName>
    </recommendedName>
</protein>
<keyword evidence="5" id="KW-0732">Signal</keyword>
<feature type="chain" id="PRO_5039389416" description="Cystatin LXN-type domain-containing protein" evidence="5">
    <location>
        <begin position="21"/>
        <end position="295"/>
    </location>
</feature>
<accession>A0A9D3SV81</accession>
<keyword evidence="3" id="KW-0677">Repeat</keyword>
<evidence type="ECO:0000256" key="1">
    <source>
        <dbReference type="ARBA" id="ARBA00010083"/>
    </source>
</evidence>
<dbReference type="AlphaFoldDB" id="A0A9D3SV81"/>
<evidence type="ECO:0000313" key="7">
    <source>
        <dbReference type="EMBL" id="KAG7457032.1"/>
    </source>
</evidence>
<comment type="similarity">
    <text evidence="1 4">Belongs to the protease inhibitor I47 (latexin) family.</text>
</comment>
<dbReference type="InterPro" id="IPR049897">
    <property type="entry name" value="CYSTATIN_LXN"/>
</dbReference>
<dbReference type="Pfam" id="PF06907">
    <property type="entry name" value="LXN"/>
    <property type="match status" value="1"/>
</dbReference>
<evidence type="ECO:0000256" key="5">
    <source>
        <dbReference type="SAM" id="SignalP"/>
    </source>
</evidence>
<dbReference type="PROSITE" id="PS52033">
    <property type="entry name" value="CYSTATIN_LXN"/>
    <property type="match status" value="2"/>
</dbReference>
<dbReference type="EMBL" id="JAFDVH010000022">
    <property type="protein sequence ID" value="KAG7457032.1"/>
    <property type="molecule type" value="Genomic_DNA"/>
</dbReference>
<feature type="signal peptide" evidence="5">
    <location>
        <begin position="1"/>
        <end position="20"/>
    </location>
</feature>
<evidence type="ECO:0000256" key="3">
    <source>
        <dbReference type="ARBA" id="ARBA00022737"/>
    </source>
</evidence>
<dbReference type="FunFam" id="3.10.450.10:FF:000007">
    <property type="entry name" value="latexin"/>
    <property type="match status" value="1"/>
</dbReference>
<dbReference type="SUPFAM" id="SSF54403">
    <property type="entry name" value="Cystatin/monellin"/>
    <property type="match status" value="2"/>
</dbReference>
<gene>
    <name evidence="7" type="ORF">MATL_G00242260</name>
</gene>
<reference evidence="7" key="1">
    <citation type="submission" date="2021-01" db="EMBL/GenBank/DDBJ databases">
        <authorList>
            <person name="Zahm M."/>
            <person name="Roques C."/>
            <person name="Cabau C."/>
            <person name="Klopp C."/>
            <person name="Donnadieu C."/>
            <person name="Jouanno E."/>
            <person name="Lampietro C."/>
            <person name="Louis A."/>
            <person name="Herpin A."/>
            <person name="Echchiki A."/>
            <person name="Berthelot C."/>
            <person name="Parey E."/>
            <person name="Roest-Crollius H."/>
            <person name="Braasch I."/>
            <person name="Postlethwait J."/>
            <person name="Bobe J."/>
            <person name="Montfort J."/>
            <person name="Bouchez O."/>
            <person name="Begum T."/>
            <person name="Mejri S."/>
            <person name="Adams A."/>
            <person name="Chen W.-J."/>
            <person name="Guiguen Y."/>
        </authorList>
    </citation>
    <scope>NUCLEOTIDE SEQUENCE</scope>
    <source>
        <strain evidence="7">YG-15Mar2019-1</strain>
        <tissue evidence="7">Brain</tissue>
    </source>
</reference>
<dbReference type="Proteomes" id="UP001046870">
    <property type="component" value="Chromosome 22"/>
</dbReference>
<dbReference type="OrthoDB" id="8898327at2759"/>
<dbReference type="GO" id="GO:0005615">
    <property type="term" value="C:extracellular space"/>
    <property type="evidence" value="ECO:0007669"/>
    <property type="project" value="TreeGrafter"/>
</dbReference>
<sequence>MDFSFNVTQVFLLLVYGISALPDSVRSTSLPSVTPIGVVHRNCLQNEQTQTDPQEKAQESASCNCFSSYPLVEEDMSEKELNPDHYPAQRAATVAQHYINTLHGSPFKWFAVGVVQSATVEEIAERGAKYRVAFTVVEVVGNQPAGTCSAEVLFPHGASQAPPEVQLTCGEMLKIDTTAKEQAFYLKLRNNSSLLSAQDIPDSYGNVAPEMEPLWHLGRVASSFVMLKESNENTLYSMAQVASVTQQVSEGEQLLFSYHVLLHDRVSEEILRWKIFVSWCPAEGVRVLQMAAQTP</sequence>
<dbReference type="Gene3D" id="3.10.450.10">
    <property type="match status" value="2"/>
</dbReference>
<evidence type="ECO:0000256" key="2">
    <source>
        <dbReference type="ARBA" id="ARBA00022690"/>
    </source>
</evidence>
<dbReference type="GO" id="GO:0008191">
    <property type="term" value="F:metalloendopeptidase inhibitor activity"/>
    <property type="evidence" value="ECO:0007669"/>
    <property type="project" value="UniProtKB-UniRule"/>
</dbReference>
<evidence type="ECO:0000259" key="6">
    <source>
        <dbReference type="PROSITE" id="PS52033"/>
    </source>
</evidence>